<evidence type="ECO:0000256" key="12">
    <source>
        <dbReference type="ARBA" id="ARBA00023180"/>
    </source>
</evidence>
<dbReference type="PRINTS" id="PR00205">
    <property type="entry name" value="CADHERIN"/>
</dbReference>
<keyword evidence="9 16" id="KW-1133">Transmembrane helix</keyword>
<dbReference type="GO" id="GO:0048513">
    <property type="term" value="P:animal organ development"/>
    <property type="evidence" value="ECO:0007669"/>
    <property type="project" value="UniProtKB-ARBA"/>
</dbReference>
<feature type="domain" description="Cadherin" evidence="17">
    <location>
        <begin position="37"/>
        <end position="130"/>
    </location>
</feature>
<evidence type="ECO:0000259" key="17">
    <source>
        <dbReference type="PROSITE" id="PS50268"/>
    </source>
</evidence>
<dbReference type="FunFam" id="2.60.40.60:FF:000098">
    <property type="entry name" value="cadherin-23 isoform X1"/>
    <property type="match status" value="1"/>
</dbReference>
<dbReference type="FunFam" id="2.60.40.60:FF:000020">
    <property type="entry name" value="Dachsous cadherin-related 1b"/>
    <property type="match status" value="2"/>
</dbReference>
<organism evidence="18 19">
    <name type="scientific">Tigriopus californicus</name>
    <name type="common">Marine copepod</name>
    <dbReference type="NCBI Taxonomy" id="6832"/>
    <lineage>
        <taxon>Eukaryota</taxon>
        <taxon>Metazoa</taxon>
        <taxon>Ecdysozoa</taxon>
        <taxon>Arthropoda</taxon>
        <taxon>Crustacea</taxon>
        <taxon>Multicrustacea</taxon>
        <taxon>Hexanauplia</taxon>
        <taxon>Copepoda</taxon>
        <taxon>Harpacticoida</taxon>
        <taxon>Harpacticidae</taxon>
        <taxon>Tigriopus</taxon>
    </lineage>
</organism>
<evidence type="ECO:0000256" key="3">
    <source>
        <dbReference type="ARBA" id="ARBA00022536"/>
    </source>
</evidence>
<feature type="transmembrane region" description="Helical" evidence="16">
    <location>
        <begin position="1720"/>
        <end position="1744"/>
    </location>
</feature>
<evidence type="ECO:0000256" key="7">
    <source>
        <dbReference type="ARBA" id="ARBA00022837"/>
    </source>
</evidence>
<feature type="domain" description="Cadherin" evidence="17">
    <location>
        <begin position="1041"/>
        <end position="1156"/>
    </location>
</feature>
<evidence type="ECO:0000313" key="19">
    <source>
        <dbReference type="Proteomes" id="UP000318571"/>
    </source>
</evidence>
<dbReference type="OrthoDB" id="6510378at2759"/>
<dbReference type="GO" id="GO:0005886">
    <property type="term" value="C:plasma membrane"/>
    <property type="evidence" value="ECO:0007669"/>
    <property type="project" value="UniProtKB-SubCell"/>
</dbReference>
<evidence type="ECO:0000256" key="8">
    <source>
        <dbReference type="ARBA" id="ARBA00022889"/>
    </source>
</evidence>
<evidence type="ECO:0000256" key="15">
    <source>
        <dbReference type="SAM" id="MobiDB-lite"/>
    </source>
</evidence>
<dbReference type="GO" id="GO:0048589">
    <property type="term" value="P:developmental growth"/>
    <property type="evidence" value="ECO:0007669"/>
    <property type="project" value="UniProtKB-ARBA"/>
</dbReference>
<dbReference type="SUPFAM" id="SSF49313">
    <property type="entry name" value="Cadherin-like"/>
    <property type="match status" value="14"/>
</dbReference>
<feature type="domain" description="Cadherin" evidence="17">
    <location>
        <begin position="467"/>
        <end position="585"/>
    </location>
</feature>
<dbReference type="FunFam" id="2.60.40.60:FF:000124">
    <property type="entry name" value="Cadherin-related family member 1"/>
    <property type="match status" value="1"/>
</dbReference>
<dbReference type="GO" id="GO:0001736">
    <property type="term" value="P:establishment of planar polarity"/>
    <property type="evidence" value="ECO:0007669"/>
    <property type="project" value="UniProtKB-ARBA"/>
</dbReference>
<feature type="domain" description="Cadherin" evidence="17">
    <location>
        <begin position="586"/>
        <end position="699"/>
    </location>
</feature>
<dbReference type="CDD" id="cd11304">
    <property type="entry name" value="Cadherin_repeat"/>
    <property type="match status" value="13"/>
</dbReference>
<dbReference type="Pfam" id="PF00028">
    <property type="entry name" value="Cadherin"/>
    <property type="match status" value="9"/>
</dbReference>
<comment type="function">
    <text evidence="13">Cadherins are calcium-dependent cell adhesion proteins. They preferentially interact with themselves in a homophilic manner in connecting cells.</text>
</comment>
<evidence type="ECO:0000256" key="5">
    <source>
        <dbReference type="ARBA" id="ARBA00022729"/>
    </source>
</evidence>
<keyword evidence="12" id="KW-0325">Glycoprotein</keyword>
<protein>
    <recommendedName>
        <fullName evidence="17">Cadherin domain-containing protein</fullName>
    </recommendedName>
</protein>
<dbReference type="STRING" id="6832.A0A553P2H7"/>
<keyword evidence="7 14" id="KW-0106">Calcium</keyword>
<keyword evidence="4 16" id="KW-0812">Transmembrane</keyword>
<dbReference type="GO" id="GO:0007156">
    <property type="term" value="P:homophilic cell adhesion via plasma membrane adhesion molecules"/>
    <property type="evidence" value="ECO:0007669"/>
    <property type="project" value="InterPro"/>
</dbReference>
<feature type="domain" description="Cadherin" evidence="17">
    <location>
        <begin position="1159"/>
        <end position="1267"/>
    </location>
</feature>
<feature type="domain" description="Cadherin" evidence="17">
    <location>
        <begin position="129"/>
        <end position="239"/>
    </location>
</feature>
<evidence type="ECO:0000313" key="18">
    <source>
        <dbReference type="EMBL" id="TRY71883.1"/>
    </source>
</evidence>
<dbReference type="FunFam" id="2.60.40.60:FF:000039">
    <property type="entry name" value="FAT atypical cadherin 3"/>
    <property type="match status" value="1"/>
</dbReference>
<keyword evidence="11" id="KW-1015">Disulfide bond</keyword>
<dbReference type="SMART" id="SM00112">
    <property type="entry name" value="CA"/>
    <property type="match status" value="14"/>
</dbReference>
<proteinExistence type="predicted"/>
<feature type="domain" description="Cadherin" evidence="17">
    <location>
        <begin position="1270"/>
        <end position="1377"/>
    </location>
</feature>
<feature type="region of interest" description="Disordered" evidence="15">
    <location>
        <begin position="1883"/>
        <end position="1911"/>
    </location>
</feature>
<feature type="region of interest" description="Disordered" evidence="15">
    <location>
        <begin position="1841"/>
        <end position="1864"/>
    </location>
</feature>
<evidence type="ECO:0000256" key="16">
    <source>
        <dbReference type="SAM" id="Phobius"/>
    </source>
</evidence>
<feature type="domain" description="Cadherin" evidence="17">
    <location>
        <begin position="935"/>
        <end position="1038"/>
    </location>
</feature>
<feature type="domain" description="Cadherin" evidence="17">
    <location>
        <begin position="1378"/>
        <end position="1498"/>
    </location>
</feature>
<keyword evidence="19" id="KW-1185">Reference proteome</keyword>
<gene>
    <name evidence="18" type="ORF">TCAL_08438</name>
</gene>
<dbReference type="GO" id="GO:0005509">
    <property type="term" value="F:calcium ion binding"/>
    <property type="evidence" value="ECO:0007669"/>
    <property type="project" value="UniProtKB-UniRule"/>
</dbReference>
<dbReference type="PROSITE" id="PS50268">
    <property type="entry name" value="CADHERIN_2"/>
    <property type="match status" value="14"/>
</dbReference>
<keyword evidence="10 16" id="KW-0472">Membrane</keyword>
<evidence type="ECO:0000256" key="4">
    <source>
        <dbReference type="ARBA" id="ARBA00022692"/>
    </source>
</evidence>
<comment type="caution">
    <text evidence="18">The sequence shown here is derived from an EMBL/GenBank/DDBJ whole genome shotgun (WGS) entry which is preliminary data.</text>
</comment>
<evidence type="ECO:0000256" key="10">
    <source>
        <dbReference type="ARBA" id="ARBA00023136"/>
    </source>
</evidence>
<keyword evidence="8" id="KW-0130">Cell adhesion</keyword>
<feature type="domain" description="Cadherin" evidence="17">
    <location>
        <begin position="812"/>
        <end position="934"/>
    </location>
</feature>
<feature type="region of interest" description="Disordered" evidence="15">
    <location>
        <begin position="1929"/>
        <end position="1954"/>
    </location>
</feature>
<name>A0A553P2H7_TIGCA</name>
<evidence type="ECO:0000256" key="13">
    <source>
        <dbReference type="ARBA" id="ARBA00059331"/>
    </source>
</evidence>
<evidence type="ECO:0000256" key="9">
    <source>
        <dbReference type="ARBA" id="ARBA00022989"/>
    </source>
</evidence>
<dbReference type="FunFam" id="2.60.40.60:FF:000168">
    <property type="entry name" value="Cadherin-related family member 2"/>
    <property type="match status" value="1"/>
</dbReference>
<dbReference type="InterPro" id="IPR020894">
    <property type="entry name" value="Cadherin_CS"/>
</dbReference>
<accession>A0A553P2H7</accession>
<evidence type="ECO:0000256" key="14">
    <source>
        <dbReference type="PROSITE-ProRule" id="PRU00043"/>
    </source>
</evidence>
<dbReference type="PANTHER" id="PTHR24026">
    <property type="entry name" value="FAT ATYPICAL CADHERIN-RELATED"/>
    <property type="match status" value="1"/>
</dbReference>
<comment type="subcellular location">
    <subcellularLocation>
        <location evidence="1">Cell membrane</location>
        <topology evidence="1">Single-pass type I membrane protein</topology>
    </subcellularLocation>
</comment>
<dbReference type="Gene3D" id="2.60.40.60">
    <property type="entry name" value="Cadherins"/>
    <property type="match status" value="14"/>
</dbReference>
<feature type="domain" description="Cadherin" evidence="17">
    <location>
        <begin position="240"/>
        <end position="348"/>
    </location>
</feature>
<reference evidence="18 19" key="1">
    <citation type="journal article" date="2018" name="Nat. Ecol. Evol.">
        <title>Genomic signatures of mitonuclear coevolution across populations of Tigriopus californicus.</title>
        <authorList>
            <person name="Barreto F.S."/>
            <person name="Watson E.T."/>
            <person name="Lima T.G."/>
            <person name="Willett C.S."/>
            <person name="Edmands S."/>
            <person name="Li W."/>
            <person name="Burton R.S."/>
        </authorList>
    </citation>
    <scope>NUCLEOTIDE SEQUENCE [LARGE SCALE GENOMIC DNA]</scope>
    <source>
        <strain evidence="18 19">San Diego</strain>
    </source>
</reference>
<dbReference type="FunFam" id="2.60.40.60:FF:000306">
    <property type="entry name" value="Cadherin 23"/>
    <property type="match status" value="1"/>
</dbReference>
<dbReference type="OMA" id="DQGKNGT"/>
<dbReference type="InterPro" id="IPR002126">
    <property type="entry name" value="Cadherin-like_dom"/>
</dbReference>
<dbReference type="GO" id="GO:0007163">
    <property type="term" value="P:establishment or maintenance of cell polarity"/>
    <property type="evidence" value="ECO:0007669"/>
    <property type="project" value="UniProtKB-ARBA"/>
</dbReference>
<feature type="domain" description="Cadherin" evidence="17">
    <location>
        <begin position="349"/>
        <end position="466"/>
    </location>
</feature>
<feature type="compositionally biased region" description="Low complexity" evidence="15">
    <location>
        <begin position="1885"/>
        <end position="1896"/>
    </location>
</feature>
<feature type="domain" description="Cadherin" evidence="17">
    <location>
        <begin position="700"/>
        <end position="812"/>
    </location>
</feature>
<dbReference type="InterPro" id="IPR015919">
    <property type="entry name" value="Cadherin-like_sf"/>
</dbReference>
<keyword evidence="3" id="KW-0245">EGF-like domain</keyword>
<evidence type="ECO:0000256" key="11">
    <source>
        <dbReference type="ARBA" id="ARBA00023157"/>
    </source>
</evidence>
<feature type="domain" description="Cadherin" evidence="17">
    <location>
        <begin position="1499"/>
        <end position="1625"/>
    </location>
</feature>
<dbReference type="PANTHER" id="PTHR24026:SF133">
    <property type="entry name" value="CADHERIN-RELATED FAMILY MEMBER 2"/>
    <property type="match status" value="1"/>
</dbReference>
<sequence length="1954" mass="215942">MALFLQPCCANFPPKFLHDGITSEAGGEVVVRLKEGSDTPPGTKILHLRGFDRDGDPLTFGVKGSQAVIHVENEDNNEASVFIVTELDAESQTEYQLVLTLTDGHLGVGNFITQSLLILVEDVNDNPPIFQPYSNTITVEEHSGTKIIGVVEAIDRDSGIFGQVIYELREQDGFDEPFKIQTADGKGILTLVEDLDYETRPVYQLEILARDRANFGQANTATAAILIKVKDIADQPPEFVTVPSVTRVSEDVPKFDEVLRVRAVDGDRDIGNPIVYSIVSGPSDIFAINPDTGIVYTQVALDRESPRSSNGAFILGIEASEIGGIEEPSVLTEVTIIIEDVNDESPEFRSSNYMAEIGENSPKGSMVNFLDSSAIPEVFDHDQGTNGTFNLSIEGDGGIFEVTPKQGINEASFMIRVKDPSQLDFEKVKVINFTLVATEIVEADPHQNRASVTIHIRDVNDNYPAFNEDTYEVEIPENIDQGSTIAWIRATDQDSGSFGTSGIRYTRLSGPLAKHLDLNPQSGIITLGDFGEDANGNLLPSPFDREKTETHYLTVEARDDEGSGNRNAVELTISLLDVNDHPPRFLQDFYQAQLPENSNGFSVPFFLQAFDNDQNGTENAQIRYRIVKGDAGGNFSIDSITGEVRPSGLIDYELMREHETGERYFKLLVRAYDLGNPPLFSDVPLQIFVSDQNDNAPIFEQSLYRINVDEDIQGGTKITEVKARDRDGSSPNNLVIYRIITGAKDKFVVDSETGVISVSLGANLDPDLTSPRTHFYFLEIAALDGGFGSNQLSSIAEVNVTITDVNNKNPYFEQPEAVNIMENSNPGAFVTRVVALDPDTSAKLTYSLDSNKSEAFDENDQIIPRANANVSELFELDANTGDLRVIGRVDREMVARIKLFIRVEDVNAVRNPPQIAFTSLPIIINDVNDNSPEFEDALYIGSVLENSPPGTPVLTVKATDKDENKTITYALEGPSSLSNFLFLDANHGDILVKQAIDRESVGWLNFTVRASDSGFPPRSTFVDVSLLILDENDNTPSFKDEEVTRNLTVAEDTPLGTIIARIQAHDEDSGEFGKVTYFLDKRSPAGSAGGGKFRIHPDTGEISVAEALDREEEDAYNLIVQAYDNYQFGFTTGDSRHAFIQLKVHVLDVNDERPVFETQSSEQCALVTEFHEMSEPVMTIRAFDGDDPETDNARLSFSIQSGNSLDLFHIVEMDHMTAKVFPQRSLKGFYGNYTLSILARDRGYPSNSAANNFHICVQDFNDNSPQIISPPANYTIRIAENASIGAEVTQIRAVDTDTGSNGMVRYRIRKDPLGNFKSFQINPENGQIVLAKPLDRERQKVYGIRVEAFDLGTPTSLQTDLDIVIYVKNINDHEPHFLVDEFSVNFTEHKPPGAERNLIVGTVDQDDEDYDSERLEVCYFIVGGDGIDFFEILPLEHEILTTVELDREAQDSFSLVVKATEECLYPPEHLNASFDPLDDSLLSLNIQVTDIDDHPPTFVKKVFTGGISTNMDFGDVFATIKAVDADLGGNAEIRYSLDGQIIPSSSSEGLENVRKPPFLVNPDTGDLVLNFDPQKGMKGYFDFGVRAYDRAGHVAKAKVQIYLLREDQRVKFVMRSQPAEIRPRIDQFLKVVSDVTGAIVNADGFKVHENSDGTVDKTKTDVLLHFVNPSDNSVLEVVDVLRLIDYRTEELVNIFREFNVINTEGVDPNFVRSAALVHPMMSWVMGLCVFLTILLVVVLILCCCQRERYNRKLRAATTLALDESSPDAVLNKRELVPNTNRHAMEGSNPVWMTGVGYENYEYPKDADDAAMVQKRNNLNRIHLDSLDANVLNESLDSNAIMTSSKNRSREADPDDDDVGYAASHFSNGGSTIRVGSFGKLESPLSASSGRGSGNSRRFSHNDLNKGGPGGGIYSKNMSIASLFPSQMPPIEKLQPAEGYGNTTYDEDDIPRTEL</sequence>
<evidence type="ECO:0000256" key="6">
    <source>
        <dbReference type="ARBA" id="ARBA00022737"/>
    </source>
</evidence>
<dbReference type="Proteomes" id="UP000318571">
    <property type="component" value="Chromosome 7"/>
</dbReference>
<dbReference type="EMBL" id="VCGU01000008">
    <property type="protein sequence ID" value="TRY71883.1"/>
    <property type="molecule type" value="Genomic_DNA"/>
</dbReference>
<evidence type="ECO:0000256" key="2">
    <source>
        <dbReference type="ARBA" id="ARBA00022475"/>
    </source>
</evidence>
<keyword evidence="5" id="KW-0732">Signal</keyword>
<keyword evidence="2" id="KW-1003">Cell membrane</keyword>
<evidence type="ECO:0000256" key="1">
    <source>
        <dbReference type="ARBA" id="ARBA00004251"/>
    </source>
</evidence>
<keyword evidence="6" id="KW-0677">Repeat</keyword>
<dbReference type="PROSITE" id="PS00232">
    <property type="entry name" value="CADHERIN_1"/>
    <property type="match status" value="6"/>
</dbReference>